<dbReference type="GO" id="GO:0016042">
    <property type="term" value="P:lipid catabolic process"/>
    <property type="evidence" value="ECO:0007669"/>
    <property type="project" value="UniProtKB-KW"/>
</dbReference>
<feature type="transmembrane region" description="Helical" evidence="20">
    <location>
        <begin position="20"/>
        <end position="38"/>
    </location>
</feature>
<feature type="binding site" description="in dimeric form" evidence="19">
    <location>
        <position position="191"/>
    </location>
    <ligand>
        <name>Ca(2+)</name>
        <dbReference type="ChEBI" id="CHEBI:29108"/>
        <label>1</label>
    </ligand>
</feature>
<comment type="function">
    <text evidence="20">Hydrolysis of phosphatidylcholine with phospholipase A2 (EC 3.1.1.4) and phospholipase A1 (EC 3.1.1.32) activities.</text>
</comment>
<dbReference type="Pfam" id="PF02253">
    <property type="entry name" value="PLA1"/>
    <property type="match status" value="1"/>
</dbReference>
<keyword evidence="15 20" id="KW-0443">Lipid metabolism</keyword>
<evidence type="ECO:0000313" key="22">
    <source>
        <dbReference type="Proteomes" id="UP000199297"/>
    </source>
</evidence>
<evidence type="ECO:0000256" key="7">
    <source>
        <dbReference type="ARBA" id="ARBA00021726"/>
    </source>
</evidence>
<comment type="catalytic activity">
    <reaction evidence="1 20">
        <text>a 1,2-diacyl-sn-glycero-3-phosphocholine + H2O = a 2-acyl-sn-glycero-3-phosphocholine + a fatty acid + H(+)</text>
        <dbReference type="Rhea" id="RHEA:18689"/>
        <dbReference type="ChEBI" id="CHEBI:15377"/>
        <dbReference type="ChEBI" id="CHEBI:15378"/>
        <dbReference type="ChEBI" id="CHEBI:28868"/>
        <dbReference type="ChEBI" id="CHEBI:57643"/>
        <dbReference type="ChEBI" id="CHEBI:57875"/>
        <dbReference type="EC" id="3.1.1.32"/>
    </reaction>
</comment>
<evidence type="ECO:0000256" key="4">
    <source>
        <dbReference type="ARBA" id="ARBA00011702"/>
    </source>
</evidence>
<evidence type="ECO:0000256" key="19">
    <source>
        <dbReference type="PIRSR" id="PIRSR603187-2"/>
    </source>
</evidence>
<evidence type="ECO:0000256" key="8">
    <source>
        <dbReference type="ARBA" id="ARBA00022452"/>
    </source>
</evidence>
<keyword evidence="13 19" id="KW-0106">Calcium</keyword>
<evidence type="ECO:0000256" key="1">
    <source>
        <dbReference type="ARBA" id="ARBA00000111"/>
    </source>
</evidence>
<protein>
    <recommendedName>
        <fullName evidence="7 20">Phospholipase A1</fullName>
        <ecNumber evidence="5 20">3.1.1.32</ecNumber>
        <ecNumber evidence="6 20">3.1.1.4</ecNumber>
    </recommendedName>
    <alternativeName>
        <fullName evidence="20">Phosphatidylcholine 1-acylhydrolase</fullName>
    </alternativeName>
</protein>
<evidence type="ECO:0000256" key="11">
    <source>
        <dbReference type="ARBA" id="ARBA00022729"/>
    </source>
</evidence>
<evidence type="ECO:0000256" key="9">
    <source>
        <dbReference type="ARBA" id="ARBA00022692"/>
    </source>
</evidence>
<dbReference type="AlphaFoldDB" id="A0A1H7U2P7"/>
<feature type="binding site" description="in dimeric form" evidence="19">
    <location>
        <position position="143"/>
    </location>
    <ligand>
        <name>Ca(2+)</name>
        <dbReference type="ChEBI" id="CHEBI:29108"/>
        <label>1</label>
    </ligand>
</feature>
<evidence type="ECO:0000313" key="21">
    <source>
        <dbReference type="EMBL" id="SEL90968.1"/>
    </source>
</evidence>
<dbReference type="GO" id="GO:0009279">
    <property type="term" value="C:cell outer membrane"/>
    <property type="evidence" value="ECO:0007669"/>
    <property type="project" value="UniProtKB-SubCell"/>
</dbReference>
<dbReference type="STRING" id="641665.GCA_002104455_02243"/>
<keyword evidence="20" id="KW-1133">Transmembrane helix</keyword>
<comment type="cofactor">
    <cofactor evidence="20">
        <name>Ca(2+)</name>
        <dbReference type="ChEBI" id="CHEBI:29108"/>
    </cofactor>
    <text evidence="20">Binds 1 Ca(2+) ion per monomer. In the dimeric form the Ca(2+) is bound by different amino acids with binding of each Ca(2+) shared with ligands coming from each monomer. The Ca(2+) ion may have a role in catalysis.</text>
</comment>
<evidence type="ECO:0000256" key="17">
    <source>
        <dbReference type="ARBA" id="ARBA00023237"/>
    </source>
</evidence>
<evidence type="ECO:0000256" key="2">
    <source>
        <dbReference type="ARBA" id="ARBA00001604"/>
    </source>
</evidence>
<keyword evidence="14 20" id="KW-0442">Lipid degradation</keyword>
<dbReference type="Gene3D" id="2.40.230.10">
    <property type="entry name" value="Phospholipase A1"/>
    <property type="match status" value="1"/>
</dbReference>
<comment type="catalytic activity">
    <reaction evidence="2 20">
        <text>a 1,2-diacyl-sn-glycero-3-phosphocholine + H2O = a 1-acyl-sn-glycero-3-phosphocholine + a fatty acid + H(+)</text>
        <dbReference type="Rhea" id="RHEA:15801"/>
        <dbReference type="ChEBI" id="CHEBI:15377"/>
        <dbReference type="ChEBI" id="CHEBI:15378"/>
        <dbReference type="ChEBI" id="CHEBI:28868"/>
        <dbReference type="ChEBI" id="CHEBI:57643"/>
        <dbReference type="ChEBI" id="CHEBI:58168"/>
        <dbReference type="EC" id="3.1.1.4"/>
    </reaction>
</comment>
<proteinExistence type="inferred from homology"/>
<keyword evidence="10 19" id="KW-0479">Metal-binding</keyword>
<dbReference type="EMBL" id="FOBI01000032">
    <property type="protein sequence ID" value="SEL90968.1"/>
    <property type="molecule type" value="Genomic_DNA"/>
</dbReference>
<evidence type="ECO:0000256" key="5">
    <source>
        <dbReference type="ARBA" id="ARBA00013179"/>
    </source>
</evidence>
<keyword evidence="16 20" id="KW-0472">Membrane</keyword>
<dbReference type="GO" id="GO:0004623">
    <property type="term" value="F:phospholipase A2 activity"/>
    <property type="evidence" value="ECO:0007669"/>
    <property type="project" value="UniProtKB-EC"/>
</dbReference>
<evidence type="ECO:0000256" key="3">
    <source>
        <dbReference type="ARBA" id="ARBA00010525"/>
    </source>
</evidence>
<dbReference type="SUPFAM" id="SSF56931">
    <property type="entry name" value="Outer membrane phospholipase A (OMPLA)"/>
    <property type="match status" value="1"/>
</dbReference>
<evidence type="ECO:0000256" key="12">
    <source>
        <dbReference type="ARBA" id="ARBA00022801"/>
    </source>
</evidence>
<dbReference type="EC" id="3.1.1.32" evidence="5 20"/>
<feature type="active site" description="Proton acceptor" evidence="18">
    <location>
        <position position="181"/>
    </location>
</feature>
<accession>A0A1H7U2P7</accession>
<keyword evidence="11" id="KW-0732">Signal</keyword>
<dbReference type="PRINTS" id="PR01486">
    <property type="entry name" value="PHPHLIPASEA1"/>
</dbReference>
<dbReference type="PANTHER" id="PTHR40457">
    <property type="entry name" value="PHOSPHOLIPASE A1"/>
    <property type="match status" value="1"/>
</dbReference>
<evidence type="ECO:0000256" key="14">
    <source>
        <dbReference type="ARBA" id="ARBA00022963"/>
    </source>
</evidence>
<name>A0A1H7U2P7_9GAMM</name>
<keyword evidence="8" id="KW-1134">Transmembrane beta strand</keyword>
<feature type="active site" description="Nucleophile" evidence="18">
    <location>
        <position position="183"/>
    </location>
</feature>
<dbReference type="InterPro" id="IPR003187">
    <property type="entry name" value="PLipase_A1"/>
</dbReference>
<organism evidence="21 22">
    <name type="scientific">Colwellia chukchiensis</name>
    <dbReference type="NCBI Taxonomy" id="641665"/>
    <lineage>
        <taxon>Bacteria</taxon>
        <taxon>Pseudomonadati</taxon>
        <taxon>Pseudomonadota</taxon>
        <taxon>Gammaproteobacteria</taxon>
        <taxon>Alteromonadales</taxon>
        <taxon>Colwelliaceae</taxon>
        <taxon>Colwellia</taxon>
    </lineage>
</organism>
<evidence type="ECO:0000256" key="20">
    <source>
        <dbReference type="RuleBase" id="RU366027"/>
    </source>
</evidence>
<evidence type="ECO:0000256" key="15">
    <source>
        <dbReference type="ARBA" id="ARBA00023098"/>
    </source>
</evidence>
<reference evidence="22" key="1">
    <citation type="submission" date="2016-10" db="EMBL/GenBank/DDBJ databases">
        <authorList>
            <person name="Varghese N."/>
            <person name="Submissions S."/>
        </authorList>
    </citation>
    <scope>NUCLEOTIDE SEQUENCE [LARGE SCALE GENOMIC DNA]</scope>
    <source>
        <strain evidence="22">CGMCC 1.9127</strain>
    </source>
</reference>
<dbReference type="Proteomes" id="UP000199297">
    <property type="component" value="Unassembled WGS sequence"/>
</dbReference>
<keyword evidence="22" id="KW-1185">Reference proteome</keyword>
<sequence length="313" mass="37506">MIVKKIKVYPYREKNCFLNLTRIFLKFSLIFIVFFKMASSKAEIHFNELKDEYNKLLEKKYVLLPHKGTYLLPFSHNDNPNSNTFKTIEDENKDRGTFYERTETEFQISFLILTNKNIFNTNFNTFIGYTHRAYWQVYNKDWSRPFRETNYMPEIFARYVFDKPPKILNAHYIGYDIGFVHQSNGQVQELSRSWNRIFSRFTFLAGSTFFNFTLWYRLPESKDENENPYMYKYRGYGEIDMRHEFGELDLRLRILPGTEHISGEFALSYPWKEGIRFYSKISYGYGISLQDYDHESRRIGLGLILSDPISSTD</sequence>
<dbReference type="GO" id="GO:0008970">
    <property type="term" value="F:phospholipase A1 activity"/>
    <property type="evidence" value="ECO:0007669"/>
    <property type="project" value="UniProtKB-EC"/>
</dbReference>
<keyword evidence="9 20" id="KW-0812">Transmembrane</keyword>
<evidence type="ECO:0000256" key="16">
    <source>
        <dbReference type="ARBA" id="ARBA00023136"/>
    </source>
</evidence>
<evidence type="ECO:0000256" key="18">
    <source>
        <dbReference type="PIRSR" id="PIRSR603187-1"/>
    </source>
</evidence>
<dbReference type="PANTHER" id="PTHR40457:SF1">
    <property type="entry name" value="PHOSPHOLIPASE A1"/>
    <property type="match status" value="1"/>
</dbReference>
<keyword evidence="17 20" id="KW-0998">Cell outer membrane</keyword>
<feature type="binding site" description="in dimeric form" evidence="19">
    <location>
        <position position="223"/>
    </location>
    <ligand>
        <name>Ca(2+)</name>
        <dbReference type="ChEBI" id="CHEBI:29108"/>
        <label>1</label>
    </ligand>
</feature>
<dbReference type="EC" id="3.1.1.4" evidence="6 20"/>
<evidence type="ECO:0000256" key="10">
    <source>
        <dbReference type="ARBA" id="ARBA00022723"/>
    </source>
</evidence>
<keyword evidence="12 20" id="KW-0378">Hydrolase</keyword>
<comment type="subcellular location">
    <subcellularLocation>
        <location evidence="20">Cell outer membrane</location>
        <topology evidence="20">Multi-pass membrane protein</topology>
    </subcellularLocation>
    <text evidence="20">One of the very few enzymes located there.</text>
</comment>
<comment type="caution">
    <text evidence="20">Lacks conserved residue(s) required for the propagation of feature annotation.</text>
</comment>
<evidence type="ECO:0000256" key="13">
    <source>
        <dbReference type="ARBA" id="ARBA00022837"/>
    </source>
</evidence>
<dbReference type="GO" id="GO:0046872">
    <property type="term" value="F:metal ion binding"/>
    <property type="evidence" value="ECO:0007669"/>
    <property type="project" value="UniProtKB-KW"/>
</dbReference>
<evidence type="ECO:0000256" key="6">
    <source>
        <dbReference type="ARBA" id="ARBA00013278"/>
    </source>
</evidence>
<comment type="similarity">
    <text evidence="3 20">Belongs to the phospholipase A1 family.</text>
</comment>
<dbReference type="InterPro" id="IPR036541">
    <property type="entry name" value="PLipase_A1_sf"/>
</dbReference>
<comment type="subunit">
    <text evidence="4 20">Homodimer; dimerization is reversible, and the dimeric form is the active one.</text>
</comment>
<dbReference type="OrthoDB" id="188433at2"/>
<gene>
    <name evidence="21" type="ORF">SAMN05216262_13211</name>
</gene>
<dbReference type="RefSeq" id="WP_085286176.1">
    <property type="nucleotide sequence ID" value="NZ_FOBI01000032.1"/>
</dbReference>